<dbReference type="SUPFAM" id="SSF56349">
    <property type="entry name" value="DNA breaking-rejoining enzymes"/>
    <property type="match status" value="1"/>
</dbReference>
<dbReference type="Proteomes" id="UP000663802">
    <property type="component" value="Unassembled WGS sequence"/>
</dbReference>
<evidence type="ECO:0000259" key="4">
    <source>
        <dbReference type="PROSITE" id="PS51900"/>
    </source>
</evidence>
<dbReference type="InterPro" id="IPR044068">
    <property type="entry name" value="CB"/>
</dbReference>
<evidence type="ECO:0000313" key="6">
    <source>
        <dbReference type="Proteomes" id="UP000663802"/>
    </source>
</evidence>
<evidence type="ECO:0000256" key="2">
    <source>
        <dbReference type="ARBA" id="ARBA00023125"/>
    </source>
</evidence>
<dbReference type="InterPro" id="IPR010998">
    <property type="entry name" value="Integrase_recombinase_N"/>
</dbReference>
<comment type="caution">
    <text evidence="5">The sequence shown here is derived from an EMBL/GenBank/DDBJ whole genome shotgun (WGS) entry which is preliminary data.</text>
</comment>
<protein>
    <recommendedName>
        <fullName evidence="4">Core-binding (CB) domain-containing protein</fullName>
    </recommendedName>
</protein>
<dbReference type="RefSeq" id="WP_206872881.1">
    <property type="nucleotide sequence ID" value="NZ_BMBA01000011.1"/>
</dbReference>
<dbReference type="PROSITE" id="PS51900">
    <property type="entry name" value="CB"/>
    <property type="match status" value="1"/>
</dbReference>
<dbReference type="Pfam" id="PF02899">
    <property type="entry name" value="Phage_int_SAM_1"/>
    <property type="match status" value="1"/>
</dbReference>
<accession>A0ABQ1EHX3</accession>
<gene>
    <name evidence="5" type="ORF">CSC2_49170</name>
</gene>
<evidence type="ECO:0000313" key="5">
    <source>
        <dbReference type="EMBL" id="GFZ34391.1"/>
    </source>
</evidence>
<comment type="similarity">
    <text evidence="1">Belongs to the 'phage' integrase family.</text>
</comment>
<feature type="domain" description="Core-binding (CB)" evidence="4">
    <location>
        <begin position="1"/>
        <end position="85"/>
    </location>
</feature>
<evidence type="ECO:0000256" key="1">
    <source>
        <dbReference type="ARBA" id="ARBA00008857"/>
    </source>
</evidence>
<keyword evidence="6" id="KW-1185">Reference proteome</keyword>
<dbReference type="InterPro" id="IPR004107">
    <property type="entry name" value="Integrase_SAM-like_N"/>
</dbReference>
<proteinExistence type="inferred from homology"/>
<dbReference type="Gene3D" id="1.10.150.130">
    <property type="match status" value="1"/>
</dbReference>
<name>A0ABQ1EHX3_9CLOT</name>
<evidence type="ECO:0000256" key="3">
    <source>
        <dbReference type="PROSITE-ProRule" id="PRU01248"/>
    </source>
</evidence>
<organism evidence="5 6">
    <name type="scientific">Clostridium zeae</name>
    <dbReference type="NCBI Taxonomy" id="2759022"/>
    <lineage>
        <taxon>Bacteria</taxon>
        <taxon>Bacillati</taxon>
        <taxon>Bacillota</taxon>
        <taxon>Clostridia</taxon>
        <taxon>Eubacteriales</taxon>
        <taxon>Clostridiaceae</taxon>
        <taxon>Clostridium</taxon>
    </lineage>
</organism>
<dbReference type="InterPro" id="IPR011010">
    <property type="entry name" value="DNA_brk_join_enz"/>
</dbReference>
<dbReference type="EMBL" id="BMBA01000011">
    <property type="protein sequence ID" value="GFZ34391.1"/>
    <property type="molecule type" value="Genomic_DNA"/>
</dbReference>
<sequence length="154" mass="18146">MATDFVEKFKIYLKEDGKSAKTIESYVGDIGGFVVYLQGVEVKFQGELKRFYITSFRSHLIESQYEVATINKKINSLQSFNNFLMKNNYCNEFVVDLRKDRMRVAFGSEKQVEVFSEKQVERMLFYIQNQENVSRRDNMIILLISMSFRLEKIG</sequence>
<keyword evidence="2 3" id="KW-0238">DNA-binding</keyword>
<reference evidence="5 6" key="1">
    <citation type="journal article" date="2021" name="Int. J. Syst. Evol. Microbiol.">
        <title>Clostridium zeae sp. nov., isolated from corn silage.</title>
        <authorList>
            <person name="Kobayashi H."/>
            <person name="Tanizawa Y."/>
            <person name="Yagura M."/>
            <person name="Sakamoto M."/>
            <person name="Ohkuma M."/>
            <person name="Tohno M."/>
        </authorList>
    </citation>
    <scope>NUCLEOTIDE SEQUENCE [LARGE SCALE GENOMIC DNA]</scope>
    <source>
        <strain evidence="5 6">CSC2</strain>
    </source>
</reference>